<dbReference type="AlphaFoldDB" id="A0A6J5U2V1"/>
<evidence type="ECO:0000313" key="7">
    <source>
        <dbReference type="Proteomes" id="UP000507222"/>
    </source>
</evidence>
<organism evidence="6 7">
    <name type="scientific">Prunus armeniaca</name>
    <name type="common">Apricot</name>
    <name type="synonym">Armeniaca vulgaris</name>
    <dbReference type="NCBI Taxonomy" id="36596"/>
    <lineage>
        <taxon>Eukaryota</taxon>
        <taxon>Viridiplantae</taxon>
        <taxon>Streptophyta</taxon>
        <taxon>Embryophyta</taxon>
        <taxon>Tracheophyta</taxon>
        <taxon>Spermatophyta</taxon>
        <taxon>Magnoliopsida</taxon>
        <taxon>eudicotyledons</taxon>
        <taxon>Gunneridae</taxon>
        <taxon>Pentapetalae</taxon>
        <taxon>rosids</taxon>
        <taxon>fabids</taxon>
        <taxon>Rosales</taxon>
        <taxon>Rosaceae</taxon>
        <taxon>Amygdaloideae</taxon>
        <taxon>Amygdaleae</taxon>
        <taxon>Prunus</taxon>
    </lineage>
</organism>
<dbReference type="Gene3D" id="2.130.10.10">
    <property type="entry name" value="YVTN repeat-like/Quinoprotein amine dehydrogenase"/>
    <property type="match status" value="1"/>
</dbReference>
<evidence type="ECO:0000256" key="4">
    <source>
        <dbReference type="PROSITE-ProRule" id="PRU00221"/>
    </source>
</evidence>
<evidence type="ECO:0000256" key="1">
    <source>
        <dbReference type="ARBA" id="ARBA00022574"/>
    </source>
</evidence>
<keyword evidence="5" id="KW-0812">Transmembrane</keyword>
<keyword evidence="5" id="KW-0472">Membrane</keyword>
<dbReference type="SUPFAM" id="SSF50978">
    <property type="entry name" value="WD40 repeat-like"/>
    <property type="match status" value="1"/>
</dbReference>
<keyword evidence="1 4" id="KW-0853">WD repeat</keyword>
<dbReference type="PANTHER" id="PTHR22839">
    <property type="entry name" value="THO COMPLEX SUBUNIT 3 THO3"/>
    <property type="match status" value="1"/>
</dbReference>
<protein>
    <submittedName>
        <fullName evidence="6">Uncharacterized protein</fullName>
    </submittedName>
</protein>
<dbReference type="GO" id="GO:0006406">
    <property type="term" value="P:mRNA export from nucleus"/>
    <property type="evidence" value="ECO:0007669"/>
    <property type="project" value="InterPro"/>
</dbReference>
<keyword evidence="2" id="KW-0677">Repeat</keyword>
<dbReference type="InterPro" id="IPR015943">
    <property type="entry name" value="WD40/YVTN_repeat-like_dom_sf"/>
</dbReference>
<dbReference type="PANTHER" id="PTHR22839:SF0">
    <property type="entry name" value="THO COMPLEX SUBUNIT 3"/>
    <property type="match status" value="1"/>
</dbReference>
<reference evidence="6 7" key="1">
    <citation type="submission" date="2020-05" db="EMBL/GenBank/DDBJ databases">
        <authorList>
            <person name="Campoy J."/>
            <person name="Schneeberger K."/>
            <person name="Spophaly S."/>
        </authorList>
    </citation>
    <scope>NUCLEOTIDE SEQUENCE [LARGE SCALE GENOMIC DNA]</scope>
    <source>
        <strain evidence="6">PruArmRojPasFocal</strain>
    </source>
</reference>
<accession>A0A6J5U2V1</accession>
<dbReference type="EMBL" id="CAEKDK010000002">
    <property type="protein sequence ID" value="CAB4270710.1"/>
    <property type="molecule type" value="Genomic_DNA"/>
</dbReference>
<proteinExistence type="inferred from homology"/>
<dbReference type="InterPro" id="IPR040132">
    <property type="entry name" value="Tex1/THOC3"/>
</dbReference>
<evidence type="ECO:0000313" key="6">
    <source>
        <dbReference type="EMBL" id="CAB4270710.1"/>
    </source>
</evidence>
<dbReference type="Proteomes" id="UP000507222">
    <property type="component" value="Unassembled WGS sequence"/>
</dbReference>
<evidence type="ECO:0000256" key="5">
    <source>
        <dbReference type="SAM" id="Phobius"/>
    </source>
</evidence>
<evidence type="ECO:0000256" key="2">
    <source>
        <dbReference type="ARBA" id="ARBA00022737"/>
    </source>
</evidence>
<sequence length="143" mass="15745">MAHTAGCYCIAIDPFGRYATKMYYLFIDPITKKEHDDRYFAVGSADSLVSLWDISEMVLVYTLIISIPIPGMISVCTFLRLPVRTISFNNTGEYLASASEDLFIEIVSSTLCGSLHLEFTSSRSIFSLVGGCLVTKAAACHHT</sequence>
<gene>
    <name evidence="6" type="ORF">CURHAP_LOCUS16976</name>
</gene>
<dbReference type="PROSITE" id="PS50082">
    <property type="entry name" value="WD_REPEATS_2"/>
    <property type="match status" value="1"/>
</dbReference>
<feature type="repeat" description="WD" evidence="4">
    <location>
        <begin position="36"/>
        <end position="62"/>
    </location>
</feature>
<dbReference type="InterPro" id="IPR001680">
    <property type="entry name" value="WD40_rpt"/>
</dbReference>
<comment type="similarity">
    <text evidence="3">Belongs to the THOC3 family.</text>
</comment>
<dbReference type="Pfam" id="PF00400">
    <property type="entry name" value="WD40"/>
    <property type="match status" value="2"/>
</dbReference>
<dbReference type="GO" id="GO:0000445">
    <property type="term" value="C:THO complex part of transcription export complex"/>
    <property type="evidence" value="ECO:0007669"/>
    <property type="project" value="TreeGrafter"/>
</dbReference>
<dbReference type="InterPro" id="IPR036322">
    <property type="entry name" value="WD40_repeat_dom_sf"/>
</dbReference>
<evidence type="ECO:0000256" key="3">
    <source>
        <dbReference type="ARBA" id="ARBA00046343"/>
    </source>
</evidence>
<keyword evidence="5" id="KW-1133">Transmembrane helix</keyword>
<name>A0A6J5U2V1_PRUAR</name>
<feature type="transmembrane region" description="Helical" evidence="5">
    <location>
        <begin position="58"/>
        <end position="79"/>
    </location>
</feature>